<dbReference type="Gene3D" id="1.10.10.10">
    <property type="entry name" value="Winged helix-like DNA-binding domain superfamily/Winged helix DNA-binding domain"/>
    <property type="match status" value="1"/>
</dbReference>
<evidence type="ECO:0000256" key="2">
    <source>
        <dbReference type="ARBA" id="ARBA00023125"/>
    </source>
</evidence>
<evidence type="ECO:0000256" key="3">
    <source>
        <dbReference type="ARBA" id="ARBA00023163"/>
    </source>
</evidence>
<dbReference type="InterPro" id="IPR008920">
    <property type="entry name" value="TF_FadR/GntR_C"/>
</dbReference>
<dbReference type="Proteomes" id="UP000625033">
    <property type="component" value="Unassembled WGS sequence"/>
</dbReference>
<dbReference type="SMART" id="SM00895">
    <property type="entry name" value="FCD"/>
    <property type="match status" value="1"/>
</dbReference>
<keyword evidence="1" id="KW-0805">Transcription regulation</keyword>
<protein>
    <submittedName>
        <fullName evidence="5">DNA-binding GntR family transcriptional regulator</fullName>
    </submittedName>
</protein>
<evidence type="ECO:0000256" key="1">
    <source>
        <dbReference type="ARBA" id="ARBA00023015"/>
    </source>
</evidence>
<organism evidence="5 6">
    <name type="scientific">Zhihengliuella flava</name>
    <dbReference type="NCBI Taxonomy" id="1285193"/>
    <lineage>
        <taxon>Bacteria</taxon>
        <taxon>Bacillati</taxon>
        <taxon>Actinomycetota</taxon>
        <taxon>Actinomycetes</taxon>
        <taxon>Micrococcales</taxon>
        <taxon>Micrococcaceae</taxon>
        <taxon>Zhihengliuella</taxon>
    </lineage>
</organism>
<dbReference type="PROSITE" id="PS50949">
    <property type="entry name" value="HTH_GNTR"/>
    <property type="match status" value="1"/>
</dbReference>
<reference evidence="5" key="1">
    <citation type="submission" date="2020-11" db="EMBL/GenBank/DDBJ databases">
        <title>Sequencing the genomes of 1000 actinobacteria strains.</title>
        <authorList>
            <person name="Klenk H.-P."/>
        </authorList>
    </citation>
    <scope>NUCLEOTIDE SEQUENCE</scope>
    <source>
        <strain evidence="5">DSM 26152</strain>
    </source>
</reference>
<dbReference type="PANTHER" id="PTHR43537:SF24">
    <property type="entry name" value="GLUCONATE OPERON TRANSCRIPTIONAL REPRESSOR"/>
    <property type="match status" value="1"/>
</dbReference>
<dbReference type="Pfam" id="PF00392">
    <property type="entry name" value="GntR"/>
    <property type="match status" value="1"/>
</dbReference>
<comment type="caution">
    <text evidence="5">The sequence shown here is derived from an EMBL/GenBank/DDBJ whole genome shotgun (WGS) entry which is preliminary data.</text>
</comment>
<dbReference type="Pfam" id="PF07729">
    <property type="entry name" value="FCD"/>
    <property type="match status" value="1"/>
</dbReference>
<accession>A0A931DDW8</accession>
<keyword evidence="2 5" id="KW-0238">DNA-binding</keyword>
<feature type="domain" description="HTH gntR-type" evidence="4">
    <location>
        <begin position="14"/>
        <end position="81"/>
    </location>
</feature>
<dbReference type="SUPFAM" id="SSF48008">
    <property type="entry name" value="GntR ligand-binding domain-like"/>
    <property type="match status" value="1"/>
</dbReference>
<dbReference type="RefSeq" id="WP_196836244.1">
    <property type="nucleotide sequence ID" value="NZ_JADOTZ010000001.1"/>
</dbReference>
<dbReference type="InterPro" id="IPR036388">
    <property type="entry name" value="WH-like_DNA-bd_sf"/>
</dbReference>
<dbReference type="GO" id="GO:0003700">
    <property type="term" value="F:DNA-binding transcription factor activity"/>
    <property type="evidence" value="ECO:0007669"/>
    <property type="project" value="InterPro"/>
</dbReference>
<dbReference type="Gene3D" id="1.20.120.530">
    <property type="entry name" value="GntR ligand-binding domain-like"/>
    <property type="match status" value="1"/>
</dbReference>
<dbReference type="AlphaFoldDB" id="A0A931DDW8"/>
<dbReference type="GO" id="GO:0003677">
    <property type="term" value="F:DNA binding"/>
    <property type="evidence" value="ECO:0007669"/>
    <property type="project" value="UniProtKB-KW"/>
</dbReference>
<keyword evidence="3" id="KW-0804">Transcription</keyword>
<dbReference type="InterPro" id="IPR000524">
    <property type="entry name" value="Tscrpt_reg_HTH_GntR"/>
</dbReference>
<evidence type="ECO:0000259" key="4">
    <source>
        <dbReference type="PROSITE" id="PS50949"/>
    </source>
</evidence>
<sequence length="228" mass="24662">MTSVFSSQSAPSRQVLADHVYEELLAALIDGRFEAGAALSIEGLARDLGVSPTPVREALARLEHTGMVRRAALKGYRVAPLITPEELAQLAEARKLIETHNAEQACARADQELVDALAETIERLSAAPTGASYSEFRDYWKADEDFHRIIAESAGNPFILSAYNTLGGQVQRFRLFAGLGVTDADCAIAEHTAILEAFRSADPAAARAAMEAHLDGVRQRGIKDSTER</sequence>
<gene>
    <name evidence="5" type="ORF">IW252_001780</name>
</gene>
<keyword evidence="6" id="KW-1185">Reference proteome</keyword>
<dbReference type="InterPro" id="IPR011711">
    <property type="entry name" value="GntR_C"/>
</dbReference>
<dbReference type="PANTHER" id="PTHR43537">
    <property type="entry name" value="TRANSCRIPTIONAL REGULATOR, GNTR FAMILY"/>
    <property type="match status" value="1"/>
</dbReference>
<dbReference type="EMBL" id="JADOTZ010000001">
    <property type="protein sequence ID" value="MBG6085013.1"/>
    <property type="molecule type" value="Genomic_DNA"/>
</dbReference>
<dbReference type="InterPro" id="IPR036390">
    <property type="entry name" value="WH_DNA-bd_sf"/>
</dbReference>
<name>A0A931DDW8_9MICC</name>
<dbReference type="SUPFAM" id="SSF46785">
    <property type="entry name" value="Winged helix' DNA-binding domain"/>
    <property type="match status" value="1"/>
</dbReference>
<evidence type="ECO:0000313" key="6">
    <source>
        <dbReference type="Proteomes" id="UP000625033"/>
    </source>
</evidence>
<dbReference type="CDD" id="cd07377">
    <property type="entry name" value="WHTH_GntR"/>
    <property type="match status" value="1"/>
</dbReference>
<dbReference type="SMART" id="SM00345">
    <property type="entry name" value="HTH_GNTR"/>
    <property type="match status" value="1"/>
</dbReference>
<evidence type="ECO:0000313" key="5">
    <source>
        <dbReference type="EMBL" id="MBG6085013.1"/>
    </source>
</evidence>
<proteinExistence type="predicted"/>